<proteinExistence type="predicted"/>
<dbReference type="InterPro" id="IPR025973">
    <property type="entry name" value="Cys_rich_VLP_dom"/>
</dbReference>
<dbReference type="Pfam" id="PF14194">
    <property type="entry name" value="Cys_rich_VLP"/>
    <property type="match status" value="1"/>
</dbReference>
<dbReference type="Proteomes" id="UP000633365">
    <property type="component" value="Unassembled WGS sequence"/>
</dbReference>
<reference evidence="2" key="1">
    <citation type="submission" date="2021-01" db="EMBL/GenBank/DDBJ databases">
        <title>Genome public.</title>
        <authorList>
            <person name="Liu C."/>
            <person name="Sun Q."/>
        </authorList>
    </citation>
    <scope>NUCLEOTIDE SEQUENCE</scope>
    <source>
        <strain evidence="2">M6</strain>
    </source>
</reference>
<protein>
    <submittedName>
        <fullName evidence="2">Cysteine-rich VLP domain-containing protein</fullName>
    </submittedName>
</protein>
<keyword evidence="3" id="KW-1185">Reference proteome</keyword>
<comment type="caution">
    <text evidence="2">The sequence shown here is derived from an EMBL/GenBank/DDBJ whole genome shotgun (WGS) entry which is preliminary data.</text>
</comment>
<dbReference type="EMBL" id="JAEQMG010000054">
    <property type="protein sequence ID" value="MBK6088395.1"/>
    <property type="molecule type" value="Genomic_DNA"/>
</dbReference>
<dbReference type="RefSeq" id="WP_201427301.1">
    <property type="nucleotide sequence ID" value="NZ_JAEQMG010000054.1"/>
</dbReference>
<sequence length="115" mass="13483">MNLQQYRQVKKMIKRFCANYQDGYCLPLDDGEPCVCVQSISFHICCNYFRKAVLPNSPSLEAQLLNQDMIFYCMDCNKPFIPTSKRNNQKYCAECAKRRHRRSAAESLARARRKC</sequence>
<organism evidence="2 3">
    <name type="scientific">Ruminococcus difficilis</name>
    <dbReference type="NCBI Taxonomy" id="2763069"/>
    <lineage>
        <taxon>Bacteria</taxon>
        <taxon>Bacillati</taxon>
        <taxon>Bacillota</taxon>
        <taxon>Clostridia</taxon>
        <taxon>Eubacteriales</taxon>
        <taxon>Oscillospiraceae</taxon>
        <taxon>Ruminococcus</taxon>
    </lineage>
</organism>
<dbReference type="AlphaFoldDB" id="A0A934TZJ2"/>
<evidence type="ECO:0000313" key="2">
    <source>
        <dbReference type="EMBL" id="MBK6088395.1"/>
    </source>
</evidence>
<feature type="domain" description="Cysteine-rich VLP" evidence="1">
    <location>
        <begin position="4"/>
        <end position="56"/>
    </location>
</feature>
<gene>
    <name evidence="2" type="ORF">JKK62_06940</name>
</gene>
<name>A0A934TZJ2_9FIRM</name>
<evidence type="ECO:0000313" key="3">
    <source>
        <dbReference type="Proteomes" id="UP000633365"/>
    </source>
</evidence>
<evidence type="ECO:0000259" key="1">
    <source>
        <dbReference type="Pfam" id="PF14194"/>
    </source>
</evidence>
<accession>A0A934TZJ2</accession>